<feature type="region of interest" description="Disordered" evidence="1">
    <location>
        <begin position="16"/>
        <end position="382"/>
    </location>
</feature>
<feature type="compositionally biased region" description="Polar residues" evidence="1">
    <location>
        <begin position="526"/>
        <end position="551"/>
    </location>
</feature>
<feature type="compositionally biased region" description="Pro residues" evidence="1">
    <location>
        <begin position="244"/>
        <end position="262"/>
    </location>
</feature>
<dbReference type="AlphaFoldDB" id="A0AAV9VFG7"/>
<comment type="caution">
    <text evidence="2">The sequence shown here is derived from an EMBL/GenBank/DDBJ whole genome shotgun (WGS) entry which is preliminary data.</text>
</comment>
<sequence>MGVHIHLCCPLLPLPLPPPSSSLSPPTCSLSRSPSPSSISYLSNDPADSIDSDCFPVKMVRSDKNKPTTKKADGEGDSSDGRTPRVRWWSPFRRMRGRGSGSPPRRRLRSPPPPPPATSDSASRAEEDDTDNQSTRSATRSSSSISINSTESTSSNNNNNKQGNDFDGSNTDNNKNSNNNSNNNNDNNDSDGNPTTTTTTTTAAKETPPSPPPPGVPSSPSSSETSQPQQKSQQSQSQSQSQPPSSPSSPPPSPPPPPPPDPQDIYSHSRRRPPRSRSPPPRSLWNIIPVASWRRRARARSRSRHPSKSPARPQFDSFNDPEYLEFDAAKHFRPPPRRVQSVPRASERAARVPTPPSILKNSAPRRTENYPLPAPTEAERNWRTTISQLPSVVADAVLKERTSVEFDIRSRVHGYFDTDPILFTDNTTPERRPSPPLPPSAPGYLDKQGRIVSIAPSSGVVPSSGSDSNNSGTATAKAVEKEGTRASAKSKADLQNYRSLLEGVKHIPEAAPARRRRAYFVPSDPQPENVSPLRTPSAQNTPRATTVNYSIRLTPIKAHQEQTASSGEQSRRGKSRSPNRKSEDDRDRDNGGSENKSQGDT</sequence>
<feature type="region of interest" description="Disordered" evidence="1">
    <location>
        <begin position="521"/>
        <end position="601"/>
    </location>
</feature>
<feature type="compositionally biased region" description="Low complexity" evidence="1">
    <location>
        <begin position="218"/>
        <end position="243"/>
    </location>
</feature>
<feature type="compositionally biased region" description="Pro residues" evidence="1">
    <location>
        <begin position="208"/>
        <end position="217"/>
    </location>
</feature>
<reference evidence="2 3" key="1">
    <citation type="submission" date="2019-10" db="EMBL/GenBank/DDBJ databases">
        <authorList>
            <person name="Palmer J.M."/>
        </authorList>
    </citation>
    <scope>NUCLEOTIDE SEQUENCE [LARGE SCALE GENOMIC DNA]</scope>
    <source>
        <strain evidence="2 3">TWF730</strain>
    </source>
</reference>
<gene>
    <name evidence="2" type="ORF">TWF730_006838</name>
</gene>
<evidence type="ECO:0000256" key="1">
    <source>
        <dbReference type="SAM" id="MobiDB-lite"/>
    </source>
</evidence>
<evidence type="ECO:0000313" key="2">
    <source>
        <dbReference type="EMBL" id="KAK6360710.1"/>
    </source>
</evidence>
<organism evidence="2 3">
    <name type="scientific">Orbilia blumenaviensis</name>
    <dbReference type="NCBI Taxonomy" id="1796055"/>
    <lineage>
        <taxon>Eukaryota</taxon>
        <taxon>Fungi</taxon>
        <taxon>Dikarya</taxon>
        <taxon>Ascomycota</taxon>
        <taxon>Pezizomycotina</taxon>
        <taxon>Orbiliomycetes</taxon>
        <taxon>Orbiliales</taxon>
        <taxon>Orbiliaceae</taxon>
        <taxon>Orbilia</taxon>
    </lineage>
</organism>
<proteinExistence type="predicted"/>
<feature type="compositionally biased region" description="Basic and acidic residues" evidence="1">
    <location>
        <begin position="580"/>
        <end position="601"/>
    </location>
</feature>
<feature type="compositionally biased region" description="Low complexity" evidence="1">
    <location>
        <begin position="134"/>
        <end position="160"/>
    </location>
</feature>
<feature type="compositionally biased region" description="Low complexity" evidence="1">
    <location>
        <begin position="169"/>
        <end position="207"/>
    </location>
</feature>
<feature type="compositionally biased region" description="Low complexity" evidence="1">
    <location>
        <begin position="21"/>
        <end position="43"/>
    </location>
</feature>
<protein>
    <submittedName>
        <fullName evidence="2">Uncharacterized protein</fullName>
    </submittedName>
</protein>
<name>A0AAV9VFG7_9PEZI</name>
<dbReference type="Proteomes" id="UP001373714">
    <property type="component" value="Unassembled WGS sequence"/>
</dbReference>
<keyword evidence="3" id="KW-1185">Reference proteome</keyword>
<feature type="compositionally biased region" description="Basic residues" evidence="1">
    <location>
        <begin position="293"/>
        <end position="307"/>
    </location>
</feature>
<feature type="compositionally biased region" description="Low complexity" evidence="1">
    <location>
        <begin position="451"/>
        <end position="475"/>
    </location>
</feature>
<dbReference type="EMBL" id="JAVHNS010000003">
    <property type="protein sequence ID" value="KAK6360710.1"/>
    <property type="molecule type" value="Genomic_DNA"/>
</dbReference>
<accession>A0AAV9VFG7</accession>
<feature type="region of interest" description="Disordered" evidence="1">
    <location>
        <begin position="420"/>
        <end position="491"/>
    </location>
</feature>
<feature type="compositionally biased region" description="Basic and acidic residues" evidence="1">
    <location>
        <begin position="60"/>
        <end position="83"/>
    </location>
</feature>
<evidence type="ECO:0000313" key="3">
    <source>
        <dbReference type="Proteomes" id="UP001373714"/>
    </source>
</evidence>